<dbReference type="AlphaFoldDB" id="A0A699STX4"/>
<name>A0A699STX4_TANCI</name>
<proteinExistence type="predicted"/>
<organism evidence="1">
    <name type="scientific">Tanacetum cinerariifolium</name>
    <name type="common">Dalmatian daisy</name>
    <name type="synonym">Chrysanthemum cinerariifolium</name>
    <dbReference type="NCBI Taxonomy" id="118510"/>
    <lineage>
        <taxon>Eukaryota</taxon>
        <taxon>Viridiplantae</taxon>
        <taxon>Streptophyta</taxon>
        <taxon>Embryophyta</taxon>
        <taxon>Tracheophyta</taxon>
        <taxon>Spermatophyta</taxon>
        <taxon>Magnoliopsida</taxon>
        <taxon>eudicotyledons</taxon>
        <taxon>Gunneridae</taxon>
        <taxon>Pentapetalae</taxon>
        <taxon>asterids</taxon>
        <taxon>campanulids</taxon>
        <taxon>Asterales</taxon>
        <taxon>Asteraceae</taxon>
        <taxon>Asteroideae</taxon>
        <taxon>Anthemideae</taxon>
        <taxon>Anthemidinae</taxon>
        <taxon>Tanacetum</taxon>
    </lineage>
</organism>
<gene>
    <name evidence="1" type="ORF">Tci_872702</name>
</gene>
<dbReference type="EMBL" id="BKCJ011186745">
    <property type="protein sequence ID" value="GFD00733.1"/>
    <property type="molecule type" value="Genomic_DNA"/>
</dbReference>
<reference evidence="1" key="1">
    <citation type="journal article" date="2019" name="Sci. Rep.">
        <title>Draft genome of Tanacetum cinerariifolium, the natural source of mosquito coil.</title>
        <authorList>
            <person name="Yamashiro T."/>
            <person name="Shiraishi A."/>
            <person name="Satake H."/>
            <person name="Nakayama K."/>
        </authorList>
    </citation>
    <scope>NUCLEOTIDE SEQUENCE</scope>
</reference>
<comment type="caution">
    <text evidence="1">The sequence shown here is derived from an EMBL/GenBank/DDBJ whole genome shotgun (WGS) entry which is preliminary data.</text>
</comment>
<accession>A0A699STX4</accession>
<evidence type="ECO:0000313" key="1">
    <source>
        <dbReference type="EMBL" id="GFD00733.1"/>
    </source>
</evidence>
<protein>
    <submittedName>
        <fullName evidence="1">Uncharacterized protein</fullName>
    </submittedName>
</protein>
<sequence>MIQTDQQRYIKIMMIMRYLICLLKRSSILSCSNPFLNYIKLLEPIPKLHQVPQNDNDVVSEVTGVVQGREIVEQHPANFEETRALYDSLYQNLATEV</sequence>